<dbReference type="Gene3D" id="3.40.1260.20">
    <property type="entry name" value="Ribonuclease E, catalytic domain"/>
    <property type="match status" value="1"/>
</dbReference>
<dbReference type="GO" id="GO:0000287">
    <property type="term" value="F:magnesium ion binding"/>
    <property type="evidence" value="ECO:0007669"/>
    <property type="project" value="UniProtKB-UniRule"/>
</dbReference>
<keyword evidence="6 8" id="KW-0460">Magnesium</keyword>
<dbReference type="Gene3D" id="2.40.50.140">
    <property type="entry name" value="Nucleic acid-binding proteins"/>
    <property type="match status" value="2"/>
</dbReference>
<keyword evidence="8" id="KW-0699">rRNA-binding</keyword>
<evidence type="ECO:0000256" key="1">
    <source>
        <dbReference type="ARBA" id="ARBA00022490"/>
    </source>
</evidence>
<organism evidence="12 13">
    <name type="scientific">Roseiterribacter gracilis</name>
    <dbReference type="NCBI Taxonomy" id="2812848"/>
    <lineage>
        <taxon>Bacteria</taxon>
        <taxon>Pseudomonadati</taxon>
        <taxon>Pseudomonadota</taxon>
        <taxon>Alphaproteobacteria</taxon>
        <taxon>Rhodospirillales</taxon>
        <taxon>Roseiterribacteraceae</taxon>
        <taxon>Roseiterribacter</taxon>
    </lineage>
</organism>
<keyword evidence="8" id="KW-0997">Cell inner membrane</keyword>
<dbReference type="Pfam" id="PF10150">
    <property type="entry name" value="RNase_E_G"/>
    <property type="match status" value="1"/>
</dbReference>
<dbReference type="InterPro" id="IPR004659">
    <property type="entry name" value="RNase_E/G"/>
</dbReference>
<feature type="compositionally biased region" description="Basic and acidic residues" evidence="9">
    <location>
        <begin position="259"/>
        <end position="282"/>
    </location>
</feature>
<dbReference type="HAMAP" id="MF_00970">
    <property type="entry name" value="RNase_E"/>
    <property type="match status" value="1"/>
</dbReference>
<dbReference type="PANTHER" id="PTHR30001">
    <property type="entry name" value="RIBONUCLEASE"/>
    <property type="match status" value="1"/>
</dbReference>
<keyword evidence="4 8" id="KW-0255">Endonuclease</keyword>
<feature type="binding site" evidence="8">
    <location>
        <position position="665"/>
    </location>
    <ligand>
        <name>Zn(2+)</name>
        <dbReference type="ChEBI" id="CHEBI:29105"/>
        <note>ligand shared between dimeric partners</note>
    </ligand>
</feature>
<feature type="compositionally biased region" description="Basic and acidic residues" evidence="9">
    <location>
        <begin position="175"/>
        <end position="227"/>
    </location>
</feature>
<gene>
    <name evidence="8" type="primary">rne</name>
    <name evidence="12" type="ORF">TMPK1_32180</name>
</gene>
<dbReference type="GO" id="GO:0009898">
    <property type="term" value="C:cytoplasmic side of plasma membrane"/>
    <property type="evidence" value="ECO:0007669"/>
    <property type="project" value="UniProtKB-UniRule"/>
</dbReference>
<dbReference type="GO" id="GO:0000049">
    <property type="term" value="F:tRNA binding"/>
    <property type="evidence" value="ECO:0007669"/>
    <property type="project" value="UniProtKB-KW"/>
</dbReference>
<accession>A0A8S8XG88</accession>
<feature type="compositionally biased region" description="Basic and acidic residues" evidence="9">
    <location>
        <begin position="787"/>
        <end position="823"/>
    </location>
</feature>
<dbReference type="EC" id="3.1.26.12" evidence="8"/>
<keyword evidence="13" id="KW-1185">Reference proteome</keyword>
<feature type="compositionally biased region" description="Basic residues" evidence="9">
    <location>
        <begin position="824"/>
        <end position="835"/>
    </location>
</feature>
<proteinExistence type="inferred from homology"/>
<evidence type="ECO:0000256" key="2">
    <source>
        <dbReference type="ARBA" id="ARBA00022722"/>
    </source>
</evidence>
<feature type="region of interest" description="Disordered" evidence="9">
    <location>
        <begin position="752"/>
        <end position="1012"/>
    </location>
</feature>
<dbReference type="GO" id="GO:0008270">
    <property type="term" value="F:zinc ion binding"/>
    <property type="evidence" value="ECO:0007669"/>
    <property type="project" value="UniProtKB-UniRule"/>
</dbReference>
<keyword evidence="3 8" id="KW-0479">Metal-binding</keyword>
<dbReference type="GO" id="GO:0008995">
    <property type="term" value="F:ribonuclease E activity"/>
    <property type="evidence" value="ECO:0007669"/>
    <property type="project" value="UniProtKB-EC"/>
</dbReference>
<comment type="subcellular location">
    <subcellularLocation>
        <location evidence="8">Cytoplasm</location>
    </subcellularLocation>
    <subcellularLocation>
        <location evidence="8">Cell inner membrane</location>
        <topology evidence="8">Peripheral membrane protein</topology>
        <orientation evidence="8">Cytoplasmic side</orientation>
    </subcellularLocation>
</comment>
<evidence type="ECO:0000256" key="5">
    <source>
        <dbReference type="ARBA" id="ARBA00022801"/>
    </source>
</evidence>
<dbReference type="NCBIfam" id="TIGR00757">
    <property type="entry name" value="RNaseEG"/>
    <property type="match status" value="1"/>
</dbReference>
<evidence type="ECO:0000313" key="12">
    <source>
        <dbReference type="EMBL" id="GIL40981.1"/>
    </source>
</evidence>
<keyword evidence="8" id="KW-0819">tRNA processing</keyword>
<comment type="function">
    <text evidence="8">Endoribonuclease that plays a central role in RNA processing and decay. Required for the maturation of 5S and 16S rRNAs and the majority of tRNAs. Also involved in the degradation of most mRNAs.</text>
</comment>
<feature type="region of interest" description="Required for zinc-mediated homotetramerization and catalytic activity" evidence="8">
    <location>
        <begin position="665"/>
        <end position="668"/>
    </location>
</feature>
<evidence type="ECO:0000313" key="13">
    <source>
        <dbReference type="Proteomes" id="UP000681075"/>
    </source>
</evidence>
<dbReference type="RefSeq" id="WP_420244263.1">
    <property type="nucleotide sequence ID" value="NZ_BOPV01000001.1"/>
</dbReference>
<comment type="catalytic activity">
    <reaction evidence="8">
        <text>Endonucleolytic cleavage of single-stranded RNA in A- and U-rich regions.</text>
        <dbReference type="EC" id="3.1.26.12"/>
    </reaction>
</comment>
<evidence type="ECO:0000256" key="7">
    <source>
        <dbReference type="ARBA" id="ARBA00022884"/>
    </source>
</evidence>
<feature type="compositionally biased region" description="Basic and acidic residues" evidence="9">
    <location>
        <begin position="836"/>
        <end position="885"/>
    </location>
</feature>
<evidence type="ECO:0000256" key="3">
    <source>
        <dbReference type="ARBA" id="ARBA00022723"/>
    </source>
</evidence>
<dbReference type="GO" id="GO:0006364">
    <property type="term" value="P:rRNA processing"/>
    <property type="evidence" value="ECO:0007669"/>
    <property type="project" value="UniProtKB-UniRule"/>
</dbReference>
<reference evidence="12" key="1">
    <citation type="submission" date="2021-02" db="EMBL/GenBank/DDBJ databases">
        <title>Genome sequence of Rhodospirillales sp. strain TMPK1 isolated from soil.</title>
        <authorList>
            <person name="Nakai R."/>
            <person name="Kusada H."/>
            <person name="Tamaki H."/>
        </authorList>
    </citation>
    <scope>NUCLEOTIDE SEQUENCE</scope>
    <source>
        <strain evidence="12">TMPK1</strain>
    </source>
</reference>
<dbReference type="GO" id="GO:0008033">
    <property type="term" value="P:tRNA processing"/>
    <property type="evidence" value="ECO:0007669"/>
    <property type="project" value="UniProtKB-UniRule"/>
</dbReference>
<dbReference type="InterPro" id="IPR028878">
    <property type="entry name" value="RNase_E"/>
</dbReference>
<feature type="compositionally biased region" description="Basic and acidic residues" evidence="9">
    <location>
        <begin position="101"/>
        <end position="130"/>
    </location>
</feature>
<keyword evidence="8" id="KW-0698">rRNA processing</keyword>
<feature type="binding site" evidence="8">
    <location>
        <position position="564"/>
    </location>
    <ligand>
        <name>Mg(2+)</name>
        <dbReference type="ChEBI" id="CHEBI:18420"/>
        <note>catalytic</note>
    </ligand>
</feature>
<comment type="cofactor">
    <cofactor evidence="8">
        <name>Zn(2+)</name>
        <dbReference type="ChEBI" id="CHEBI:29105"/>
    </cofactor>
    <text evidence="8">Binds 2 Zn(2+) ions per homotetramer.</text>
</comment>
<dbReference type="EMBL" id="BOPV01000001">
    <property type="protein sequence ID" value="GIL40981.1"/>
    <property type="molecule type" value="Genomic_DNA"/>
</dbReference>
<evidence type="ECO:0000259" key="10">
    <source>
        <dbReference type="Pfam" id="PF10150"/>
    </source>
</evidence>
<keyword evidence="7 8" id="KW-0694">RNA-binding</keyword>
<feature type="binding site" evidence="8">
    <location>
        <position position="668"/>
    </location>
    <ligand>
        <name>Zn(2+)</name>
        <dbReference type="ChEBI" id="CHEBI:29105"/>
        <note>ligand shared between dimeric partners</note>
    </ligand>
</feature>
<dbReference type="InterPro" id="IPR048583">
    <property type="entry name" value="RNase_E_G_thioredoxin-like"/>
</dbReference>
<sequence>MAKRMLIDATHAEETRVAIVSGTKLEEFDFEIASRRQLKSNIYLAKITRVEPSLQAAFVEYGGNRHGFLPFPEIHPDYYQIPVADRERLEAAMASQAEEAEEKRERAERGDRPERTSERGGERGDRERGGRGRRRRRRPRPGDAPGSEASASDEASDETSEELRTDELSGDLDEAAARGESYEAHDAETHDDAHDDHTHEEEEEHAADAHADEHVHEHGSEEKRADEKTDDETPPPSRPREALMASNLDQSLTGEAPNDAEKDEHAAHDHAEHEHESDHASVEPDAEQVEASGAEEAEHTEAASADGAINGEHGNGEGGETAPAEKPEELGGDDVEDMQRKRRSQMPRYKIQEVIKRRQIMLIQVSKEERGNKGAAVTTFLSLPGRYCVLMPNTPRGGGVSRKIANAGDRKKMKELLSELDVPDGMSVILRTAGLERSKTEIKRDLDYLLRLWDSIRETTLQSTAPALIYEEGRLIKRAIRDLYARDIDEVLVAGDEGYRQAKDFMRMLMPSHAKRVQPYRDEVPLLFKYGVESQIDAMHSPVAQLKSGGYIVINQTEALVSIDVNSGRSTRERGIEETALKTNCEAADEIARQLRLRDLGGLIVIDFIDMEDPKHDSQVERRLKEAMKTDRARIQIGRISAFGLLELSRQRLHPSLQETNFETCIHCRGLGVVRSTESTSLLVLRGIEEEGIKRRATEIQVRVPPQIALFILNHKRGAVAEIEQRYGMRVLIAVDESLLIPEFRVERLRLRGPDEPAPPPIRQVYMPEPEPETDDDIVEDEEETEEARPARERSGERSSERASERSGERAERSAPTSDEDRRGNRRRRRRRRGGRRDGEAGHATEADEAADAHADQHAADDSAIEHSEHEGGAQHAEAGEHAGGEEGDGAARRRRRGRRGGRGRSRDRVRNEQGELVEVSPHESDESEAVLDDQPPPPTVSHADEELPFPPPVAPVKIEPAVERAAPVKSVAVEDPAAPKLDDQPPPPRDYEVVNQPPETPRRGWWKRISS</sequence>
<feature type="compositionally biased region" description="Acidic residues" evidence="9">
    <location>
        <begin position="770"/>
        <end position="786"/>
    </location>
</feature>
<comment type="subunit">
    <text evidence="8">Homotetramer formed by a dimer of dimers.</text>
</comment>
<comment type="cofactor">
    <cofactor evidence="8">
        <name>Mg(2+)</name>
        <dbReference type="ChEBI" id="CHEBI:18420"/>
    </cofactor>
    <text evidence="8">Binds 1 Mg(2+) ion per subunit.</text>
</comment>
<evidence type="ECO:0000259" key="11">
    <source>
        <dbReference type="Pfam" id="PF20833"/>
    </source>
</evidence>
<dbReference type="PANTHER" id="PTHR30001:SF1">
    <property type="entry name" value="RIBONUCLEASE E_G-LIKE PROTEIN, CHLOROPLASTIC"/>
    <property type="match status" value="1"/>
</dbReference>
<feature type="domain" description="RNase E/G thioredoxin-like" evidence="11">
    <location>
        <begin position="664"/>
        <end position="748"/>
    </location>
</feature>
<dbReference type="GO" id="GO:0019843">
    <property type="term" value="F:rRNA binding"/>
    <property type="evidence" value="ECO:0007669"/>
    <property type="project" value="UniProtKB-KW"/>
</dbReference>
<feature type="compositionally biased region" description="Basic and acidic residues" evidence="9">
    <location>
        <begin position="905"/>
        <end position="914"/>
    </location>
</feature>
<dbReference type="InterPro" id="IPR019307">
    <property type="entry name" value="RNA-bd_AU-1/RNase_E/G"/>
</dbReference>
<feature type="domain" description="RNA-binding protein AU-1/Ribonuclease E/G" evidence="10">
    <location>
        <begin position="382"/>
        <end position="652"/>
    </location>
</feature>
<evidence type="ECO:0000256" key="9">
    <source>
        <dbReference type="SAM" id="MobiDB-lite"/>
    </source>
</evidence>
<keyword evidence="5 8" id="KW-0378">Hydrolase</keyword>
<dbReference type="GO" id="GO:0006402">
    <property type="term" value="P:mRNA catabolic process"/>
    <property type="evidence" value="ECO:0007669"/>
    <property type="project" value="UniProtKB-UniRule"/>
</dbReference>
<keyword evidence="8" id="KW-1003">Cell membrane</keyword>
<dbReference type="InterPro" id="IPR012340">
    <property type="entry name" value="NA-bd_OB-fold"/>
</dbReference>
<evidence type="ECO:0000256" key="8">
    <source>
        <dbReference type="HAMAP-Rule" id="MF_00970"/>
    </source>
</evidence>
<name>A0A8S8XG88_9PROT</name>
<evidence type="ECO:0000256" key="6">
    <source>
        <dbReference type="ARBA" id="ARBA00022842"/>
    </source>
</evidence>
<keyword evidence="2 8" id="KW-0540">Nuclease</keyword>
<comment type="similarity">
    <text evidence="8">Belongs to the RNase E/G family. RNase E subfamily.</text>
</comment>
<dbReference type="SUPFAM" id="SSF50249">
    <property type="entry name" value="Nucleic acid-binding proteins"/>
    <property type="match status" value="1"/>
</dbReference>
<dbReference type="AlphaFoldDB" id="A0A8S8XG88"/>
<feature type="compositionally biased region" description="Low complexity" evidence="9">
    <location>
        <begin position="143"/>
        <end position="153"/>
    </location>
</feature>
<evidence type="ECO:0000256" key="4">
    <source>
        <dbReference type="ARBA" id="ARBA00022759"/>
    </source>
</evidence>
<protein>
    <recommendedName>
        <fullName evidence="8">Ribonuclease E</fullName>
        <shortName evidence="8">RNase E</shortName>
        <ecNumber evidence="8">3.1.26.12</ecNumber>
    </recommendedName>
</protein>
<keyword evidence="1 8" id="KW-0963">Cytoplasm</keyword>
<comment type="caution">
    <text evidence="12">The sequence shown here is derived from an EMBL/GenBank/DDBJ whole genome shotgun (WGS) entry which is preliminary data.</text>
</comment>
<feature type="compositionally biased region" description="Basic residues" evidence="9">
    <location>
        <begin position="893"/>
        <end position="904"/>
    </location>
</feature>
<keyword evidence="8" id="KW-0820">tRNA-binding</keyword>
<dbReference type="Pfam" id="PF20833">
    <property type="entry name" value="RNase_E_G_Thio"/>
    <property type="match status" value="1"/>
</dbReference>
<keyword evidence="8" id="KW-0472">Membrane</keyword>
<feature type="binding site" evidence="8">
    <location>
        <position position="607"/>
    </location>
    <ligand>
        <name>Mg(2+)</name>
        <dbReference type="ChEBI" id="CHEBI:18420"/>
        <note>catalytic</note>
    </ligand>
</feature>
<feature type="region of interest" description="Disordered" evidence="9">
    <location>
        <begin position="91"/>
        <end position="347"/>
    </location>
</feature>
<dbReference type="GO" id="GO:0005737">
    <property type="term" value="C:cytoplasm"/>
    <property type="evidence" value="ECO:0007669"/>
    <property type="project" value="UniProtKB-SubCell"/>
</dbReference>
<keyword evidence="8" id="KW-0862">Zinc</keyword>
<dbReference type="Proteomes" id="UP000681075">
    <property type="component" value="Unassembled WGS sequence"/>
</dbReference>